<proteinExistence type="predicted"/>
<dbReference type="InterPro" id="IPR050177">
    <property type="entry name" value="Lipid_A_modif_metabolic_enz"/>
</dbReference>
<evidence type="ECO:0000313" key="2">
    <source>
        <dbReference type="EMBL" id="MEX0405271.1"/>
    </source>
</evidence>
<dbReference type="Pfam" id="PF01370">
    <property type="entry name" value="Epimerase"/>
    <property type="match status" value="1"/>
</dbReference>
<dbReference type="SUPFAM" id="SSF51735">
    <property type="entry name" value="NAD(P)-binding Rossmann-fold domains"/>
    <property type="match status" value="1"/>
</dbReference>
<dbReference type="InterPro" id="IPR001509">
    <property type="entry name" value="Epimerase_deHydtase"/>
</dbReference>
<evidence type="ECO:0000259" key="1">
    <source>
        <dbReference type="Pfam" id="PF01370"/>
    </source>
</evidence>
<dbReference type="Proteomes" id="UP001556692">
    <property type="component" value="Unassembled WGS sequence"/>
</dbReference>
<evidence type="ECO:0000313" key="3">
    <source>
        <dbReference type="Proteomes" id="UP001556692"/>
    </source>
</evidence>
<dbReference type="Gene3D" id="3.40.50.720">
    <property type="entry name" value="NAD(P)-binding Rossmann-like Domain"/>
    <property type="match status" value="1"/>
</dbReference>
<organism evidence="2 3">
    <name type="scientific">Aquibium pacificus</name>
    <dbReference type="NCBI Taxonomy" id="3153579"/>
    <lineage>
        <taxon>Bacteria</taxon>
        <taxon>Pseudomonadati</taxon>
        <taxon>Pseudomonadota</taxon>
        <taxon>Alphaproteobacteria</taxon>
        <taxon>Hyphomicrobiales</taxon>
        <taxon>Phyllobacteriaceae</taxon>
        <taxon>Aquibium</taxon>
    </lineage>
</organism>
<reference evidence="2 3" key="1">
    <citation type="submission" date="2024-05" db="EMBL/GenBank/DDBJ databases">
        <authorList>
            <person name="Jiang F."/>
        </authorList>
    </citation>
    <scope>NUCLEOTIDE SEQUENCE [LARGE SCALE GENOMIC DNA]</scope>
    <source>
        <strain evidence="2 3">LZ166</strain>
    </source>
</reference>
<dbReference type="RefSeq" id="WP_367953174.1">
    <property type="nucleotide sequence ID" value="NZ_JBDPGJ010000002.1"/>
</dbReference>
<sequence length="323" mass="35015">MTILITGGLGVNGAWITRKLLERGLPVIVVDRHSDLTLLGDAGAGVELVQADIMDADAMRVLMASRKVSCVIHTAALISGLQQNPLEGFRVNALGTVQMLDASLKAGVKRFVYTSSRAAYGNFEGEHSYPVYKPVAEDYRLGGVNVYDVTKLSSELMGRNFAALGLEFIALRFATIFGPGKLVRHGPMGIYSRFIENAMAGVPLRIEKGGDERDDVIYVDDIAEACVIAATHPNPKFDAYNISRCIATTLGEFADAVRTVLPRADIEIGPGLDPLGLGVKYFGRLDNRRAREDLGFAPKFDFETGIADYVAKMKEFGLPPTIT</sequence>
<feature type="domain" description="NAD-dependent epimerase/dehydratase" evidence="1">
    <location>
        <begin position="3"/>
        <end position="242"/>
    </location>
</feature>
<accession>A0ABV3SH96</accession>
<gene>
    <name evidence="2" type="ORF">ABGN05_06305</name>
</gene>
<dbReference type="EMBL" id="JBDPGJ010000002">
    <property type="protein sequence ID" value="MEX0405271.1"/>
    <property type="molecule type" value="Genomic_DNA"/>
</dbReference>
<dbReference type="PANTHER" id="PTHR43245">
    <property type="entry name" value="BIFUNCTIONAL POLYMYXIN RESISTANCE PROTEIN ARNA"/>
    <property type="match status" value="1"/>
</dbReference>
<protein>
    <submittedName>
        <fullName evidence="2">NAD(P)-dependent oxidoreductase</fullName>
    </submittedName>
</protein>
<keyword evidence="3" id="KW-1185">Reference proteome</keyword>
<comment type="caution">
    <text evidence="2">The sequence shown here is derived from an EMBL/GenBank/DDBJ whole genome shotgun (WGS) entry which is preliminary data.</text>
</comment>
<dbReference type="InterPro" id="IPR036291">
    <property type="entry name" value="NAD(P)-bd_dom_sf"/>
</dbReference>
<name>A0ABV3SH96_9HYPH</name>